<sequence>MTQLEEAAVVAVDITPDLAGKVIVAMAKRLAAVDDEMPEKPVRIIAWYLRQAAMEEN</sequence>
<name>A0A6J7WFU8_9CAUD</name>
<proteinExistence type="predicted"/>
<organism evidence="1">
    <name type="scientific">uncultured Caudovirales phage</name>
    <dbReference type="NCBI Taxonomy" id="2100421"/>
    <lineage>
        <taxon>Viruses</taxon>
        <taxon>Duplodnaviria</taxon>
        <taxon>Heunggongvirae</taxon>
        <taxon>Uroviricota</taxon>
        <taxon>Caudoviricetes</taxon>
        <taxon>Peduoviridae</taxon>
        <taxon>Maltschvirus</taxon>
        <taxon>Maltschvirus maltsch</taxon>
    </lineage>
</organism>
<gene>
    <name evidence="1" type="ORF">UFOVP184_26</name>
</gene>
<reference evidence="1" key="1">
    <citation type="submission" date="2020-05" db="EMBL/GenBank/DDBJ databases">
        <authorList>
            <person name="Chiriac C."/>
            <person name="Salcher M."/>
            <person name="Ghai R."/>
            <person name="Kavagutti S V."/>
        </authorList>
    </citation>
    <scope>NUCLEOTIDE SEQUENCE</scope>
</reference>
<dbReference type="EMBL" id="LR798229">
    <property type="protein sequence ID" value="CAB5207094.1"/>
    <property type="molecule type" value="Genomic_DNA"/>
</dbReference>
<accession>A0A6J7WFU8</accession>
<evidence type="ECO:0000313" key="1">
    <source>
        <dbReference type="EMBL" id="CAB5207094.1"/>
    </source>
</evidence>
<protein>
    <submittedName>
        <fullName evidence="1">Uncharacterized protein</fullName>
    </submittedName>
</protein>